<dbReference type="Gene3D" id="3.30.565.10">
    <property type="entry name" value="Histidine kinase-like ATPase, C-terminal domain"/>
    <property type="match status" value="1"/>
</dbReference>
<evidence type="ECO:0000256" key="8">
    <source>
        <dbReference type="ARBA" id="ARBA00023012"/>
    </source>
</evidence>
<organism evidence="12 13">
    <name type="scientific">Abyssalbus ytuae</name>
    <dbReference type="NCBI Taxonomy" id="2926907"/>
    <lineage>
        <taxon>Bacteria</taxon>
        <taxon>Pseudomonadati</taxon>
        <taxon>Bacteroidota</taxon>
        <taxon>Flavobacteriia</taxon>
        <taxon>Flavobacteriales</taxon>
        <taxon>Flavobacteriaceae</taxon>
        <taxon>Abyssalbus</taxon>
    </lineage>
</organism>
<dbReference type="InterPro" id="IPR011712">
    <property type="entry name" value="Sig_transdc_His_kin_sub3_dim/P"/>
</dbReference>
<dbReference type="GO" id="GO:0016020">
    <property type="term" value="C:membrane"/>
    <property type="evidence" value="ECO:0007669"/>
    <property type="project" value="InterPro"/>
</dbReference>
<dbReference type="InterPro" id="IPR011990">
    <property type="entry name" value="TPR-like_helical_dom_sf"/>
</dbReference>
<reference evidence="12" key="1">
    <citation type="submission" date="2022-03" db="EMBL/GenBank/DDBJ databases">
        <title>Description of Abyssus ytuae gen. nov., sp. nov., a novel member of the family Flavobacteriaceae isolated from the sediment of Mariana Trench.</title>
        <authorList>
            <person name="Zhang J."/>
            <person name="Xu X."/>
        </authorList>
    </citation>
    <scope>NUCLEOTIDE SEQUENCE</scope>
    <source>
        <strain evidence="12">MT3330</strain>
    </source>
</reference>
<evidence type="ECO:0000256" key="3">
    <source>
        <dbReference type="ARBA" id="ARBA00022553"/>
    </source>
</evidence>
<evidence type="ECO:0000256" key="4">
    <source>
        <dbReference type="ARBA" id="ARBA00022679"/>
    </source>
</evidence>
<evidence type="ECO:0000256" key="10">
    <source>
        <dbReference type="SAM" id="Phobius"/>
    </source>
</evidence>
<keyword evidence="10" id="KW-0812">Transmembrane</keyword>
<dbReference type="InterPro" id="IPR003594">
    <property type="entry name" value="HATPase_dom"/>
</dbReference>
<dbReference type="SMART" id="SM00028">
    <property type="entry name" value="TPR"/>
    <property type="match status" value="2"/>
</dbReference>
<keyword evidence="10" id="KW-1133">Transmembrane helix</keyword>
<dbReference type="SUPFAM" id="SSF48452">
    <property type="entry name" value="TPR-like"/>
    <property type="match status" value="2"/>
</dbReference>
<dbReference type="CDD" id="cd16917">
    <property type="entry name" value="HATPase_UhpB-NarQ-NarX-like"/>
    <property type="match status" value="1"/>
</dbReference>
<dbReference type="PROSITE" id="PS50005">
    <property type="entry name" value="TPR"/>
    <property type="match status" value="2"/>
</dbReference>
<gene>
    <name evidence="12" type="ORF">MQE35_14245</name>
</gene>
<dbReference type="InterPro" id="IPR036890">
    <property type="entry name" value="HATPase_C_sf"/>
</dbReference>
<dbReference type="RefSeq" id="WP_255842137.1">
    <property type="nucleotide sequence ID" value="NZ_CP094358.1"/>
</dbReference>
<keyword evidence="13" id="KW-1185">Reference proteome</keyword>
<evidence type="ECO:0000313" key="12">
    <source>
        <dbReference type="EMBL" id="UOB16888.1"/>
    </source>
</evidence>
<evidence type="ECO:0000259" key="11">
    <source>
        <dbReference type="PROSITE" id="PS50109"/>
    </source>
</evidence>
<dbReference type="GO" id="GO:0000155">
    <property type="term" value="F:phosphorelay sensor kinase activity"/>
    <property type="evidence" value="ECO:0007669"/>
    <property type="project" value="InterPro"/>
</dbReference>
<dbReference type="Pfam" id="PF13424">
    <property type="entry name" value="TPR_12"/>
    <property type="match status" value="1"/>
</dbReference>
<keyword evidence="7" id="KW-0067">ATP-binding</keyword>
<comment type="catalytic activity">
    <reaction evidence="1">
        <text>ATP + protein L-histidine = ADP + protein N-phospho-L-histidine.</text>
        <dbReference type="EC" id="2.7.13.3"/>
    </reaction>
</comment>
<keyword evidence="8" id="KW-0902">Two-component regulatory system</keyword>
<keyword evidence="6 12" id="KW-0418">Kinase</keyword>
<dbReference type="AlphaFoldDB" id="A0A9E6ZS70"/>
<evidence type="ECO:0000256" key="6">
    <source>
        <dbReference type="ARBA" id="ARBA00022777"/>
    </source>
</evidence>
<dbReference type="PROSITE" id="PS50109">
    <property type="entry name" value="HIS_KIN"/>
    <property type="match status" value="1"/>
</dbReference>
<dbReference type="EC" id="2.7.13.3" evidence="2"/>
<dbReference type="PROSITE" id="PS50293">
    <property type="entry name" value="TPR_REGION"/>
    <property type="match status" value="1"/>
</dbReference>
<dbReference type="Proteomes" id="UP000831290">
    <property type="component" value="Chromosome"/>
</dbReference>
<dbReference type="SMART" id="SM00387">
    <property type="entry name" value="HATPase_c"/>
    <property type="match status" value="1"/>
</dbReference>
<dbReference type="GO" id="GO:0046983">
    <property type="term" value="F:protein dimerization activity"/>
    <property type="evidence" value="ECO:0007669"/>
    <property type="project" value="InterPro"/>
</dbReference>
<dbReference type="GO" id="GO:0005524">
    <property type="term" value="F:ATP binding"/>
    <property type="evidence" value="ECO:0007669"/>
    <property type="project" value="UniProtKB-KW"/>
</dbReference>
<dbReference type="Pfam" id="PF02518">
    <property type="entry name" value="HATPase_c"/>
    <property type="match status" value="1"/>
</dbReference>
<evidence type="ECO:0000256" key="1">
    <source>
        <dbReference type="ARBA" id="ARBA00000085"/>
    </source>
</evidence>
<dbReference type="Gene3D" id="1.25.40.10">
    <property type="entry name" value="Tetratricopeptide repeat domain"/>
    <property type="match status" value="2"/>
</dbReference>
<dbReference type="SUPFAM" id="SSF55874">
    <property type="entry name" value="ATPase domain of HSP90 chaperone/DNA topoisomerase II/histidine kinase"/>
    <property type="match status" value="1"/>
</dbReference>
<feature type="domain" description="Histidine kinase" evidence="11">
    <location>
        <begin position="557"/>
        <end position="643"/>
    </location>
</feature>
<proteinExistence type="predicted"/>
<dbReference type="PANTHER" id="PTHR24421">
    <property type="entry name" value="NITRATE/NITRITE SENSOR PROTEIN NARX-RELATED"/>
    <property type="match status" value="1"/>
</dbReference>
<keyword evidence="5" id="KW-0547">Nucleotide-binding</keyword>
<name>A0A9E6ZS70_9FLAO</name>
<evidence type="ECO:0000256" key="5">
    <source>
        <dbReference type="ARBA" id="ARBA00022741"/>
    </source>
</evidence>
<keyword evidence="3" id="KW-0597">Phosphoprotein</keyword>
<dbReference type="EMBL" id="CP094358">
    <property type="protein sequence ID" value="UOB16888.1"/>
    <property type="molecule type" value="Genomic_DNA"/>
</dbReference>
<keyword evidence="10" id="KW-0472">Membrane</keyword>
<dbReference type="InterPro" id="IPR005467">
    <property type="entry name" value="His_kinase_dom"/>
</dbReference>
<accession>A0A9E6ZS70</accession>
<dbReference type="InterPro" id="IPR050482">
    <property type="entry name" value="Sensor_HK_TwoCompSys"/>
</dbReference>
<dbReference type="InterPro" id="IPR019734">
    <property type="entry name" value="TPR_rpt"/>
</dbReference>
<feature type="repeat" description="TPR" evidence="9">
    <location>
        <begin position="165"/>
        <end position="198"/>
    </location>
</feature>
<dbReference type="Pfam" id="PF07730">
    <property type="entry name" value="HisKA_3"/>
    <property type="match status" value="1"/>
</dbReference>
<protein>
    <recommendedName>
        <fullName evidence="2">histidine kinase</fullName>
        <ecNumber evidence="2">2.7.13.3</ecNumber>
    </recommendedName>
</protein>
<keyword evidence="4" id="KW-0808">Transferase</keyword>
<evidence type="ECO:0000313" key="13">
    <source>
        <dbReference type="Proteomes" id="UP000831290"/>
    </source>
</evidence>
<dbReference type="KEGG" id="fbm:MQE35_14245"/>
<keyword evidence="9" id="KW-0802">TPR repeat</keyword>
<evidence type="ECO:0000256" key="7">
    <source>
        <dbReference type="ARBA" id="ARBA00022840"/>
    </source>
</evidence>
<dbReference type="Gene3D" id="1.20.5.1930">
    <property type="match status" value="1"/>
</dbReference>
<feature type="repeat" description="TPR" evidence="9">
    <location>
        <begin position="205"/>
        <end position="238"/>
    </location>
</feature>
<sequence>MPVIDSINYFIKEANQKTLDYKIRGMWALKARYLVPEIPDSLKPRYYYDIAISFYRIKDFEKYHDISLKALKSAKKNEKDTIYAESLYNLAYYYLNKNYRSDSAYFYFNEMEKAYSKIKDTLKIGQAILNKGIVQQGENDYFGAQATVVRAIPYFEIVKDDRFLSSAYNTLANLDIELGEYNNAIQNHQKALAYRRKLENKYLEAHSLNNIGVVYKEQKKYDKAIEYYSQALSYKNLYEEKPLFYAKVLDNLAYAKFKSGIKSDLPTLFYKAFKIKDSLKDFIGILSSKIKLAEYFEENNKKDSAKFYAYEAKELAEKLKLKDEQLKVLSVLSRLESEEKALAFSQQYIAISDSLQMQERTSRNQFARIRFETDQIVSENEKITREKELLVFVIAILFTLGLLLYIIIKQMNQNKELMYQQQQQQANEEIYNLMLSQQIKLEEGRQLEKQRISRDLHDGVLGSLFGTRLSLESLILRDTQNSEEKSRHIRELKKIEQEIRNISHDLSSELFSSDLGYVEVVEKLIKTQTSITNLDFEFINNADIKWDRVSSKVKIHLYRIIQEALQNINKHAHATKVRVKLLENKKSIHLEIVDNGVGFKVDKTKGGIGLKNIETRVLEVSGKINITSEKNKGTTMTINVPLQ</sequence>
<feature type="transmembrane region" description="Helical" evidence="10">
    <location>
        <begin position="389"/>
        <end position="408"/>
    </location>
</feature>
<evidence type="ECO:0000256" key="2">
    <source>
        <dbReference type="ARBA" id="ARBA00012438"/>
    </source>
</evidence>
<evidence type="ECO:0000256" key="9">
    <source>
        <dbReference type="PROSITE-ProRule" id="PRU00339"/>
    </source>
</evidence>
<dbReference type="PANTHER" id="PTHR24421:SF10">
    <property type="entry name" value="NITRATE_NITRITE SENSOR PROTEIN NARQ"/>
    <property type="match status" value="1"/>
</dbReference>